<name>A0AAD1VX71_PELCU</name>
<evidence type="ECO:0000313" key="1">
    <source>
        <dbReference type="EMBL" id="CAH2272749.1"/>
    </source>
</evidence>
<sequence length="89" mass="9804">MATITKATYQATSRMELYPTDGIRDINSGYNTTEGSFVSLPDVCTASYIEPKGRAAHYPDTNLEIDNTTLFHPTNPDATSRSHTLLAYT</sequence>
<gene>
    <name evidence="1" type="ORF">PECUL_23A023063</name>
</gene>
<organism evidence="1 2">
    <name type="scientific">Pelobates cultripes</name>
    <name type="common">Western spadefoot toad</name>
    <dbReference type="NCBI Taxonomy" id="61616"/>
    <lineage>
        <taxon>Eukaryota</taxon>
        <taxon>Metazoa</taxon>
        <taxon>Chordata</taxon>
        <taxon>Craniata</taxon>
        <taxon>Vertebrata</taxon>
        <taxon>Euteleostomi</taxon>
        <taxon>Amphibia</taxon>
        <taxon>Batrachia</taxon>
        <taxon>Anura</taxon>
        <taxon>Pelobatoidea</taxon>
        <taxon>Pelobatidae</taxon>
        <taxon>Pelobates</taxon>
    </lineage>
</organism>
<accession>A0AAD1VX71</accession>
<keyword evidence="2" id="KW-1185">Reference proteome</keyword>
<dbReference type="AlphaFoldDB" id="A0AAD1VX71"/>
<dbReference type="Proteomes" id="UP001295444">
    <property type="component" value="Chromosome 03"/>
</dbReference>
<reference evidence="1" key="1">
    <citation type="submission" date="2022-03" db="EMBL/GenBank/DDBJ databases">
        <authorList>
            <person name="Alioto T."/>
            <person name="Alioto T."/>
            <person name="Gomez Garrido J."/>
        </authorList>
    </citation>
    <scope>NUCLEOTIDE SEQUENCE</scope>
</reference>
<protein>
    <submittedName>
        <fullName evidence="1">Uncharacterized protein</fullName>
    </submittedName>
</protein>
<proteinExistence type="predicted"/>
<evidence type="ECO:0000313" key="2">
    <source>
        <dbReference type="Proteomes" id="UP001295444"/>
    </source>
</evidence>
<dbReference type="EMBL" id="OW240914">
    <property type="protein sequence ID" value="CAH2272749.1"/>
    <property type="molecule type" value="Genomic_DNA"/>
</dbReference>